<dbReference type="EMBL" id="JBHRXV010000014">
    <property type="protein sequence ID" value="MFC3714322.1"/>
    <property type="molecule type" value="Genomic_DNA"/>
</dbReference>
<sequence>MKTGPEAFFDAVTIIRRVGPELGGASRFEIQRIAYLACLLGLYDGKPLAIWGYQFIRSEFGAPFSADLNGALERLYTSGLATLSSGGRFVVGDDAFLRSKPLLSDRLKPRERWLMPACDSALFLPASTLAAGIDGEPTSASAALQDGNPPLLSNSAQSLLYDQIHALRKVAGVVPDDLLTPSMVWMTYSAKLPSLQAIEASEK</sequence>
<evidence type="ECO:0000313" key="2">
    <source>
        <dbReference type="Proteomes" id="UP001595615"/>
    </source>
</evidence>
<evidence type="ECO:0000313" key="1">
    <source>
        <dbReference type="EMBL" id="MFC3714322.1"/>
    </source>
</evidence>
<proteinExistence type="predicted"/>
<accession>A0ABV7XH86</accession>
<organism evidence="1 2">
    <name type="scientific">Sphingoaurantiacus capsulatus</name>
    <dbReference type="NCBI Taxonomy" id="1771310"/>
    <lineage>
        <taxon>Bacteria</taxon>
        <taxon>Pseudomonadati</taxon>
        <taxon>Pseudomonadota</taxon>
        <taxon>Alphaproteobacteria</taxon>
        <taxon>Sphingomonadales</taxon>
        <taxon>Sphingosinicellaceae</taxon>
        <taxon>Sphingoaurantiacus</taxon>
    </lineage>
</organism>
<name>A0ABV7XH86_9SPHN</name>
<protein>
    <recommendedName>
        <fullName evidence="3">DUF4065 domain-containing protein</fullName>
    </recommendedName>
</protein>
<comment type="caution">
    <text evidence="1">The sequence shown here is derived from an EMBL/GenBank/DDBJ whole genome shotgun (WGS) entry which is preliminary data.</text>
</comment>
<dbReference type="Proteomes" id="UP001595615">
    <property type="component" value="Unassembled WGS sequence"/>
</dbReference>
<reference evidence="2" key="1">
    <citation type="journal article" date="2019" name="Int. J. Syst. Evol. Microbiol.">
        <title>The Global Catalogue of Microorganisms (GCM) 10K type strain sequencing project: providing services to taxonomists for standard genome sequencing and annotation.</title>
        <authorList>
            <consortium name="The Broad Institute Genomics Platform"/>
            <consortium name="The Broad Institute Genome Sequencing Center for Infectious Disease"/>
            <person name="Wu L."/>
            <person name="Ma J."/>
        </authorList>
    </citation>
    <scope>NUCLEOTIDE SEQUENCE [LARGE SCALE GENOMIC DNA]</scope>
    <source>
        <strain evidence="2">KCTC 42644</strain>
    </source>
</reference>
<dbReference type="RefSeq" id="WP_380863711.1">
    <property type="nucleotide sequence ID" value="NZ_JBHRXV010000014.1"/>
</dbReference>
<evidence type="ECO:0008006" key="3">
    <source>
        <dbReference type="Google" id="ProtNLM"/>
    </source>
</evidence>
<keyword evidence="2" id="KW-1185">Reference proteome</keyword>
<gene>
    <name evidence="1" type="ORF">ACFOMD_17265</name>
</gene>